<dbReference type="PROSITE" id="PS01186">
    <property type="entry name" value="EGF_2"/>
    <property type="match status" value="1"/>
</dbReference>
<dbReference type="InterPro" id="IPR009003">
    <property type="entry name" value="Peptidase_S1_PA"/>
</dbReference>
<dbReference type="GO" id="GO:0006508">
    <property type="term" value="P:proteolysis"/>
    <property type="evidence" value="ECO:0007669"/>
    <property type="project" value="InterPro"/>
</dbReference>
<evidence type="ECO:0000256" key="9">
    <source>
        <dbReference type="ARBA" id="ARBA00023180"/>
    </source>
</evidence>
<reference evidence="16" key="1">
    <citation type="submission" date="2025-08" db="UniProtKB">
        <authorList>
            <consortium name="RefSeq"/>
        </authorList>
    </citation>
    <scope>IDENTIFICATION</scope>
</reference>
<dbReference type="FunCoup" id="A0A1S3WUB4">
    <property type="interactions" value="66"/>
</dbReference>
<evidence type="ECO:0000313" key="16">
    <source>
        <dbReference type="RefSeq" id="XP_016049956.1"/>
    </source>
</evidence>
<dbReference type="RefSeq" id="XP_016049956.1">
    <property type="nucleotide sequence ID" value="XM_016194470.2"/>
</dbReference>
<dbReference type="PANTHER" id="PTHR24278">
    <property type="entry name" value="COAGULATION FACTOR"/>
    <property type="match status" value="1"/>
</dbReference>
<sequence>MCPPRAPHKWTLASMLTTAVDTMADHTPWLPVLALLPVLVPVLTEPTVFLPAPRALGLLSRARRAGPRLLEELFEGDLERECFEEICTLEEAREVFEDEQRTDDFWKRYMGGSPCVSQPCLNNGTCQDHVRGYSCSCSSGFEGPNCAFAKQECHPLRTDGCQHFCHPGEQAYTCSCAQGHRLGEDRKACEPLDQCACGVPTPGDQADATAPAGCVPRVFPWQVTLEDGEGTAFCAGVLLQEAFALTTARCALLHANISVRAGAPGAGAEPRWVSRWHVHPGFSPGSPRRSDYDVAVLELDPPLRCVDVGPPVCLPEWAFAERVLVPGSAGLLTGWTLRGPGPATPAQLPVTALDGRACATTLGTPPGTRLSCERPLAASGARWWAGSTVVRWHRGAWFLTGLLGGVPGEGTPGTPQGALLLTRVPRLALWLRQVTK</sequence>
<dbReference type="InterPro" id="IPR000294">
    <property type="entry name" value="GLA_domain"/>
</dbReference>
<dbReference type="PROSITE" id="PS00010">
    <property type="entry name" value="ASX_HYDROXYL"/>
    <property type="match status" value="1"/>
</dbReference>
<dbReference type="AlphaFoldDB" id="A0A1S3WUB4"/>
<dbReference type="PROSITE" id="PS00022">
    <property type="entry name" value="EGF_1"/>
    <property type="match status" value="1"/>
</dbReference>
<dbReference type="SUPFAM" id="SSF57630">
    <property type="entry name" value="GLA-domain"/>
    <property type="match status" value="1"/>
</dbReference>
<dbReference type="Gene3D" id="4.10.740.10">
    <property type="entry name" value="Coagulation Factor IX"/>
    <property type="match status" value="1"/>
</dbReference>
<keyword evidence="2" id="KW-0301">Gamma-carboxyglutamic acid</keyword>
<dbReference type="InterPro" id="IPR001881">
    <property type="entry name" value="EGF-like_Ca-bd_dom"/>
</dbReference>
<dbReference type="SMART" id="SM00020">
    <property type="entry name" value="Tryp_SPc"/>
    <property type="match status" value="1"/>
</dbReference>
<keyword evidence="6" id="KW-0106">Calcium</keyword>
<evidence type="ECO:0000256" key="5">
    <source>
        <dbReference type="ARBA" id="ARBA00022696"/>
    </source>
</evidence>
<dbReference type="GeneID" id="103126544"/>
<dbReference type="InterPro" id="IPR000152">
    <property type="entry name" value="EGF-type_Asp/Asn_hydroxyl_site"/>
</dbReference>
<evidence type="ECO:0000256" key="1">
    <source>
        <dbReference type="ARBA" id="ARBA00004613"/>
    </source>
</evidence>
<evidence type="ECO:0000259" key="12">
    <source>
        <dbReference type="PROSITE" id="PS50026"/>
    </source>
</evidence>
<evidence type="ECO:0000313" key="15">
    <source>
        <dbReference type="Proteomes" id="UP001652624"/>
    </source>
</evidence>
<dbReference type="SMART" id="SM00179">
    <property type="entry name" value="EGF_CA"/>
    <property type="match status" value="2"/>
</dbReference>
<dbReference type="PROSITE" id="PS50998">
    <property type="entry name" value="GLA_2"/>
    <property type="match status" value="1"/>
</dbReference>
<evidence type="ECO:0000256" key="2">
    <source>
        <dbReference type="ARBA" id="ARBA00022479"/>
    </source>
</evidence>
<dbReference type="PROSITE" id="PS50240">
    <property type="entry name" value="TRYPSIN_DOM"/>
    <property type="match status" value="1"/>
</dbReference>
<keyword evidence="4 11" id="KW-0245">EGF-like domain</keyword>
<feature type="disulfide bond" evidence="11">
    <location>
        <begin position="137"/>
        <end position="146"/>
    </location>
</feature>
<comment type="subcellular location">
    <subcellularLocation>
        <location evidence="1">Secreted</location>
    </subcellularLocation>
</comment>
<dbReference type="PANTHER" id="PTHR24278:SF20">
    <property type="entry name" value="VITAMIN K-DEPENDENT PROTEIN Z"/>
    <property type="match status" value="1"/>
</dbReference>
<keyword evidence="9" id="KW-0325">Glycoprotein</keyword>
<feature type="domain" description="Peptidase S1" evidence="13">
    <location>
        <begin position="210"/>
        <end position="436"/>
    </location>
</feature>
<dbReference type="CTD" id="8858"/>
<dbReference type="Gene3D" id="2.10.25.10">
    <property type="entry name" value="Laminin"/>
    <property type="match status" value="2"/>
</dbReference>
<dbReference type="Pfam" id="PF00594">
    <property type="entry name" value="Gla"/>
    <property type="match status" value="1"/>
</dbReference>
<dbReference type="InterPro" id="IPR000742">
    <property type="entry name" value="EGF"/>
</dbReference>
<dbReference type="InParanoid" id="A0A1S3WUB4"/>
<dbReference type="InterPro" id="IPR043504">
    <property type="entry name" value="Peptidase_S1_PA_chymotrypsin"/>
</dbReference>
<dbReference type="PRINTS" id="PR00001">
    <property type="entry name" value="GLABLOOD"/>
</dbReference>
<organism evidence="15 16">
    <name type="scientific">Erinaceus europaeus</name>
    <name type="common">Western European hedgehog</name>
    <dbReference type="NCBI Taxonomy" id="9365"/>
    <lineage>
        <taxon>Eukaryota</taxon>
        <taxon>Metazoa</taxon>
        <taxon>Chordata</taxon>
        <taxon>Craniata</taxon>
        <taxon>Vertebrata</taxon>
        <taxon>Euteleostomi</taxon>
        <taxon>Mammalia</taxon>
        <taxon>Eutheria</taxon>
        <taxon>Laurasiatheria</taxon>
        <taxon>Eulipotyphla</taxon>
        <taxon>Erinaceidae</taxon>
        <taxon>Erinaceinae</taxon>
        <taxon>Erinaceus</taxon>
    </lineage>
</organism>
<evidence type="ECO:0000256" key="4">
    <source>
        <dbReference type="ARBA" id="ARBA00022536"/>
    </source>
</evidence>
<dbReference type="SMART" id="SM00181">
    <property type="entry name" value="EGF"/>
    <property type="match status" value="2"/>
</dbReference>
<keyword evidence="10" id="KW-0379">Hydroxylation</keyword>
<evidence type="ECO:0000256" key="7">
    <source>
        <dbReference type="ARBA" id="ARBA00023084"/>
    </source>
</evidence>
<evidence type="ECO:0000256" key="11">
    <source>
        <dbReference type="PROSITE-ProRule" id="PRU00076"/>
    </source>
</evidence>
<keyword evidence="3" id="KW-0964">Secreted</keyword>
<evidence type="ECO:0000259" key="14">
    <source>
        <dbReference type="PROSITE" id="PS50998"/>
    </source>
</evidence>
<evidence type="ECO:0000256" key="10">
    <source>
        <dbReference type="ARBA" id="ARBA00023278"/>
    </source>
</evidence>
<dbReference type="PIRSF" id="PIRSF001143">
    <property type="entry name" value="Factor_X"/>
    <property type="match status" value="1"/>
</dbReference>
<evidence type="ECO:0000256" key="6">
    <source>
        <dbReference type="ARBA" id="ARBA00022837"/>
    </source>
</evidence>
<keyword evidence="7" id="KW-0094">Blood coagulation</keyword>
<dbReference type="OrthoDB" id="7726766at2759"/>
<dbReference type="GO" id="GO:0004252">
    <property type="term" value="F:serine-type endopeptidase activity"/>
    <property type="evidence" value="ECO:0007669"/>
    <property type="project" value="InterPro"/>
</dbReference>
<dbReference type="Pfam" id="PF00008">
    <property type="entry name" value="EGF"/>
    <property type="match status" value="1"/>
</dbReference>
<protein>
    <submittedName>
        <fullName evidence="16">Vitamin K-dependent protein Z isoform X1</fullName>
    </submittedName>
</protein>
<dbReference type="GO" id="GO:0007596">
    <property type="term" value="P:blood coagulation"/>
    <property type="evidence" value="ECO:0007669"/>
    <property type="project" value="UniProtKB-KW"/>
</dbReference>
<dbReference type="InterPro" id="IPR035972">
    <property type="entry name" value="GLA-like_dom_SF"/>
</dbReference>
<keyword evidence="15" id="KW-1185">Reference proteome</keyword>
<name>A0A1S3WUB4_ERIEU</name>
<dbReference type="FunFam" id="2.10.25.10:FF:000480">
    <property type="entry name" value="Protein Z, vitamin K-dependent plasma glycoprotein"/>
    <property type="match status" value="1"/>
</dbReference>
<feature type="domain" description="Gla" evidence="14">
    <location>
        <begin position="65"/>
        <end position="111"/>
    </location>
</feature>
<dbReference type="GO" id="GO:0005615">
    <property type="term" value="C:extracellular space"/>
    <property type="evidence" value="ECO:0007669"/>
    <property type="project" value="TreeGrafter"/>
</dbReference>
<proteinExistence type="predicted"/>
<comment type="caution">
    <text evidence="11">Lacks conserved residue(s) required for the propagation of feature annotation.</text>
</comment>
<keyword evidence="8 11" id="KW-1015">Disulfide bond</keyword>
<dbReference type="SUPFAM" id="SSF57196">
    <property type="entry name" value="EGF/Laminin"/>
    <property type="match status" value="1"/>
</dbReference>
<dbReference type="InterPro" id="IPR017857">
    <property type="entry name" value="Coagulation_fac-like_Gla_dom"/>
</dbReference>
<dbReference type="GO" id="GO:0005509">
    <property type="term" value="F:calcium ion binding"/>
    <property type="evidence" value="ECO:0007669"/>
    <property type="project" value="InterPro"/>
</dbReference>
<dbReference type="InterPro" id="IPR050442">
    <property type="entry name" value="Peptidase_S1_coag_factors"/>
</dbReference>
<dbReference type="InterPro" id="IPR012224">
    <property type="entry name" value="Pept_S1A_FX"/>
</dbReference>
<dbReference type="SMART" id="SM00069">
    <property type="entry name" value="GLA"/>
    <property type="match status" value="1"/>
</dbReference>
<dbReference type="FunFam" id="4.10.740.10:FF:000001">
    <property type="entry name" value="vitamin K-dependent protein S"/>
    <property type="match status" value="1"/>
</dbReference>
<evidence type="ECO:0000256" key="3">
    <source>
        <dbReference type="ARBA" id="ARBA00022525"/>
    </source>
</evidence>
<dbReference type="FunFam" id="2.10.25.10:FF:000162">
    <property type="entry name" value="Coagulation factor X (Predicted)"/>
    <property type="match status" value="1"/>
</dbReference>
<dbReference type="Proteomes" id="UP001652624">
    <property type="component" value="Chromosome 5"/>
</dbReference>
<dbReference type="SUPFAM" id="SSF50494">
    <property type="entry name" value="Trypsin-like serine proteases"/>
    <property type="match status" value="1"/>
</dbReference>
<evidence type="ECO:0000256" key="8">
    <source>
        <dbReference type="ARBA" id="ARBA00023157"/>
    </source>
</evidence>
<keyword evidence="5" id="KW-0356">Hemostasis</keyword>
<dbReference type="PROSITE" id="PS50026">
    <property type="entry name" value="EGF_3"/>
    <property type="match status" value="1"/>
</dbReference>
<dbReference type="InterPro" id="IPR001254">
    <property type="entry name" value="Trypsin_dom"/>
</dbReference>
<dbReference type="CDD" id="cd00054">
    <property type="entry name" value="EGF_CA"/>
    <property type="match status" value="1"/>
</dbReference>
<accession>A0A1S3WUB4</accession>
<gene>
    <name evidence="16" type="primary">PROZ</name>
</gene>
<feature type="domain" description="EGF-like" evidence="12">
    <location>
        <begin position="111"/>
        <end position="147"/>
    </location>
</feature>
<dbReference type="PROSITE" id="PS00011">
    <property type="entry name" value="GLA_1"/>
    <property type="match status" value="1"/>
</dbReference>
<dbReference type="Pfam" id="PF00089">
    <property type="entry name" value="Trypsin"/>
    <property type="match status" value="1"/>
</dbReference>
<evidence type="ECO:0000259" key="13">
    <source>
        <dbReference type="PROSITE" id="PS50240"/>
    </source>
</evidence>
<dbReference type="Gene3D" id="2.40.10.10">
    <property type="entry name" value="Trypsin-like serine proteases"/>
    <property type="match status" value="2"/>
</dbReference>